<name>A0A151QWP7_CAJCA</name>
<organism evidence="2 3">
    <name type="scientific">Cajanus cajan</name>
    <name type="common">Pigeon pea</name>
    <name type="synonym">Cajanus indicus</name>
    <dbReference type="NCBI Taxonomy" id="3821"/>
    <lineage>
        <taxon>Eukaryota</taxon>
        <taxon>Viridiplantae</taxon>
        <taxon>Streptophyta</taxon>
        <taxon>Embryophyta</taxon>
        <taxon>Tracheophyta</taxon>
        <taxon>Spermatophyta</taxon>
        <taxon>Magnoliopsida</taxon>
        <taxon>eudicotyledons</taxon>
        <taxon>Gunneridae</taxon>
        <taxon>Pentapetalae</taxon>
        <taxon>rosids</taxon>
        <taxon>fabids</taxon>
        <taxon>Fabales</taxon>
        <taxon>Fabaceae</taxon>
        <taxon>Papilionoideae</taxon>
        <taxon>50 kb inversion clade</taxon>
        <taxon>NPAAA clade</taxon>
        <taxon>indigoferoid/millettioid clade</taxon>
        <taxon>Phaseoleae</taxon>
        <taxon>Cajanus</taxon>
    </lineage>
</organism>
<evidence type="ECO:0000259" key="1">
    <source>
        <dbReference type="Pfam" id="PF13960"/>
    </source>
</evidence>
<proteinExistence type="predicted"/>
<dbReference type="EMBL" id="KQ484527">
    <property type="protein sequence ID" value="KYP34740.1"/>
    <property type="molecule type" value="Genomic_DNA"/>
</dbReference>
<keyword evidence="3" id="KW-1185">Reference proteome</keyword>
<sequence>MLNSAQQPLWPRCKNTLKLFVALTMLSLKSKHNMSHACFNDVMKFYERVKPTIFSGMKSHDCHIFMECLLPIALSALLEPIWKSLTEVSQFFRDLCSTMLCEDHLLQMEQNIPIILCDLERIFSPTFFDSIEHLLVHLPYEARMGGPVQYHWMYPFER</sequence>
<evidence type="ECO:0000313" key="2">
    <source>
        <dbReference type="EMBL" id="KYP34740.1"/>
    </source>
</evidence>
<feature type="domain" description="DUF4218" evidence="1">
    <location>
        <begin position="95"/>
        <end position="158"/>
    </location>
</feature>
<dbReference type="PANTHER" id="PTHR48258">
    <property type="entry name" value="DUF4218 DOMAIN-CONTAINING PROTEIN-RELATED"/>
    <property type="match status" value="1"/>
</dbReference>
<reference evidence="2" key="1">
    <citation type="journal article" date="2012" name="Nat. Biotechnol.">
        <title>Draft genome sequence of pigeonpea (Cajanus cajan), an orphan legume crop of resource-poor farmers.</title>
        <authorList>
            <person name="Varshney R.K."/>
            <person name="Chen W."/>
            <person name="Li Y."/>
            <person name="Bharti A.K."/>
            <person name="Saxena R.K."/>
            <person name="Schlueter J.A."/>
            <person name="Donoghue M.T."/>
            <person name="Azam S."/>
            <person name="Fan G."/>
            <person name="Whaley A.M."/>
            <person name="Farmer A.D."/>
            <person name="Sheridan J."/>
            <person name="Iwata A."/>
            <person name="Tuteja R."/>
            <person name="Penmetsa R.V."/>
            <person name="Wu W."/>
            <person name="Upadhyaya H.D."/>
            <person name="Yang S.P."/>
            <person name="Shah T."/>
            <person name="Saxena K.B."/>
            <person name="Michael T."/>
            <person name="McCombie W.R."/>
            <person name="Yang B."/>
            <person name="Zhang G."/>
            <person name="Yang H."/>
            <person name="Wang J."/>
            <person name="Spillane C."/>
            <person name="Cook D.R."/>
            <person name="May G.D."/>
            <person name="Xu X."/>
            <person name="Jackson S.A."/>
        </authorList>
    </citation>
    <scope>NUCLEOTIDE SEQUENCE [LARGE SCALE GENOMIC DNA]</scope>
</reference>
<dbReference type="Proteomes" id="UP000075243">
    <property type="component" value="Unassembled WGS sequence"/>
</dbReference>
<dbReference type="Pfam" id="PF13960">
    <property type="entry name" value="DUF4218"/>
    <property type="match status" value="1"/>
</dbReference>
<evidence type="ECO:0000313" key="3">
    <source>
        <dbReference type="Proteomes" id="UP000075243"/>
    </source>
</evidence>
<protein>
    <recommendedName>
        <fullName evidence="1">DUF4218 domain-containing protein</fullName>
    </recommendedName>
</protein>
<dbReference type="PANTHER" id="PTHR48258:SF3">
    <property type="entry name" value="FK506-BINDING PROTEIN 4-LIKE ISOFORM X1"/>
    <property type="match status" value="1"/>
</dbReference>
<dbReference type="AlphaFoldDB" id="A0A151QWP7"/>
<dbReference type="Gramene" id="C.cajan_46973.t">
    <property type="protein sequence ID" value="C.cajan_46973.t"/>
    <property type="gene ID" value="C.cajan_46973"/>
</dbReference>
<accession>A0A151QWP7</accession>
<gene>
    <name evidence="2" type="ORF">KK1_044257</name>
</gene>
<dbReference type="InterPro" id="IPR025452">
    <property type="entry name" value="DUF4218"/>
</dbReference>